<dbReference type="InterPro" id="IPR000531">
    <property type="entry name" value="Beta-barrel_TonB"/>
</dbReference>
<evidence type="ECO:0000313" key="17">
    <source>
        <dbReference type="EMBL" id="OAJ66563.1"/>
    </source>
</evidence>
<keyword evidence="5 12" id="KW-0812">Transmembrane</keyword>
<evidence type="ECO:0000256" key="7">
    <source>
        <dbReference type="ARBA" id="ARBA00023004"/>
    </source>
</evidence>
<evidence type="ECO:0000256" key="1">
    <source>
        <dbReference type="ARBA" id="ARBA00004571"/>
    </source>
</evidence>
<accession>A0A1B6VH81</accession>
<dbReference type="SUPFAM" id="SSF56935">
    <property type="entry name" value="Porins"/>
    <property type="match status" value="1"/>
</dbReference>
<evidence type="ECO:0000256" key="9">
    <source>
        <dbReference type="ARBA" id="ARBA00023077"/>
    </source>
</evidence>
<name>A0A1B6VH81_9PROT</name>
<dbReference type="InterPro" id="IPR036942">
    <property type="entry name" value="Beta-barrel_TonB_sf"/>
</dbReference>
<dbReference type="InterPro" id="IPR012910">
    <property type="entry name" value="Plug_dom"/>
</dbReference>
<keyword evidence="11 12" id="KW-0998">Cell outer membrane</keyword>
<keyword evidence="8" id="KW-0406">Ion transport</keyword>
<dbReference type="Pfam" id="PF07715">
    <property type="entry name" value="Plug"/>
    <property type="match status" value="1"/>
</dbReference>
<dbReference type="Pfam" id="PF00593">
    <property type="entry name" value="TonB_dep_Rec_b-barrel"/>
    <property type="match status" value="1"/>
</dbReference>
<evidence type="ECO:0000256" key="4">
    <source>
        <dbReference type="ARBA" id="ARBA00022496"/>
    </source>
</evidence>
<dbReference type="PATRIC" id="fig|38307.3.peg.2813"/>
<evidence type="ECO:0000259" key="16">
    <source>
        <dbReference type="Pfam" id="PF07715"/>
    </source>
</evidence>
<dbReference type="AlphaFoldDB" id="A0A1B6VH81"/>
<evidence type="ECO:0000256" key="6">
    <source>
        <dbReference type="ARBA" id="ARBA00022729"/>
    </source>
</evidence>
<feature type="signal peptide" evidence="14">
    <location>
        <begin position="1"/>
        <end position="40"/>
    </location>
</feature>
<dbReference type="Gene3D" id="2.170.130.10">
    <property type="entry name" value="TonB-dependent receptor, plug domain"/>
    <property type="match status" value="1"/>
</dbReference>
<keyword evidence="2 12" id="KW-0813">Transport</keyword>
<dbReference type="GO" id="GO:0015344">
    <property type="term" value="F:siderophore uptake transmembrane transporter activity"/>
    <property type="evidence" value="ECO:0007669"/>
    <property type="project" value="TreeGrafter"/>
</dbReference>
<protein>
    <submittedName>
        <fullName evidence="17">TonB-dependent receptor</fullName>
    </submittedName>
</protein>
<keyword evidence="9 13" id="KW-0798">TonB box</keyword>
<comment type="caution">
    <text evidence="17">The sequence shown here is derived from an EMBL/GenBank/DDBJ whole genome shotgun (WGS) entry which is preliminary data.</text>
</comment>
<keyword evidence="6 14" id="KW-0732">Signal</keyword>
<dbReference type="PANTHER" id="PTHR32552">
    <property type="entry name" value="FERRICHROME IRON RECEPTOR-RELATED"/>
    <property type="match status" value="1"/>
</dbReference>
<dbReference type="InterPro" id="IPR037066">
    <property type="entry name" value="Plug_dom_sf"/>
</dbReference>
<dbReference type="Gene3D" id="2.40.170.20">
    <property type="entry name" value="TonB-dependent receptor, beta-barrel domain"/>
    <property type="match status" value="1"/>
</dbReference>
<organism evidence="17 18">
    <name type="scientific">Gluconobacter cerinus</name>
    <dbReference type="NCBI Taxonomy" id="38307"/>
    <lineage>
        <taxon>Bacteria</taxon>
        <taxon>Pseudomonadati</taxon>
        <taxon>Pseudomonadota</taxon>
        <taxon>Alphaproteobacteria</taxon>
        <taxon>Acetobacterales</taxon>
        <taxon>Acetobacteraceae</taxon>
        <taxon>Gluconobacter</taxon>
    </lineage>
</organism>
<feature type="domain" description="TonB-dependent receptor plug" evidence="16">
    <location>
        <begin position="101"/>
        <end position="200"/>
    </location>
</feature>
<evidence type="ECO:0000256" key="11">
    <source>
        <dbReference type="ARBA" id="ARBA00023237"/>
    </source>
</evidence>
<dbReference type="PROSITE" id="PS52016">
    <property type="entry name" value="TONB_DEPENDENT_REC_3"/>
    <property type="match status" value="1"/>
</dbReference>
<keyword evidence="3 12" id="KW-1134">Transmembrane beta strand</keyword>
<dbReference type="PANTHER" id="PTHR32552:SF89">
    <property type="entry name" value="CATECHOLATE SIDEROPHORE RECEPTOR FIU"/>
    <property type="match status" value="1"/>
</dbReference>
<evidence type="ECO:0000256" key="12">
    <source>
        <dbReference type="PROSITE-ProRule" id="PRU01360"/>
    </source>
</evidence>
<keyword evidence="17" id="KW-0675">Receptor</keyword>
<evidence type="ECO:0000256" key="3">
    <source>
        <dbReference type="ARBA" id="ARBA00022452"/>
    </source>
</evidence>
<dbReference type="GO" id="GO:0009279">
    <property type="term" value="C:cell outer membrane"/>
    <property type="evidence" value="ECO:0007669"/>
    <property type="project" value="UniProtKB-SubCell"/>
</dbReference>
<evidence type="ECO:0000256" key="13">
    <source>
        <dbReference type="RuleBase" id="RU003357"/>
    </source>
</evidence>
<dbReference type="EMBL" id="LUTU01000014">
    <property type="protein sequence ID" value="OAJ66563.1"/>
    <property type="molecule type" value="Genomic_DNA"/>
</dbReference>
<comment type="similarity">
    <text evidence="12 13">Belongs to the TonB-dependent receptor family.</text>
</comment>
<evidence type="ECO:0000256" key="10">
    <source>
        <dbReference type="ARBA" id="ARBA00023136"/>
    </source>
</evidence>
<keyword evidence="10 12" id="KW-0472">Membrane</keyword>
<dbReference type="Proteomes" id="UP000077786">
    <property type="component" value="Unassembled WGS sequence"/>
</dbReference>
<evidence type="ECO:0000313" key="18">
    <source>
        <dbReference type="Proteomes" id="UP000077786"/>
    </source>
</evidence>
<reference evidence="17 18" key="1">
    <citation type="submission" date="2016-03" db="EMBL/GenBank/DDBJ databases">
        <title>Draft genome sequence of Gluconobacter cerinus strain CECT 9110.</title>
        <authorList>
            <person name="Sainz F."/>
            <person name="Mas A."/>
            <person name="Torija M.J."/>
        </authorList>
    </citation>
    <scope>NUCLEOTIDE SEQUENCE [LARGE SCALE GENOMIC DNA]</scope>
    <source>
        <strain evidence="17 18">CECT 9110</strain>
    </source>
</reference>
<sequence>MVFLGRTKPTWPRKTPQTMRLTRLLSTSALIAFGTLPAFAAPVSDTKHPNQKAHPKTEIAAPSMMGNTAPTDVHEEHVSVSGRHSFDGVTRRAVGGGLMEKQDSAKSVSAVSRDFIEKQVPGADPMQLIALLPGANVSSTDPAGLTGSSMSMRGLDQSQIGFTLEGFPINDIGNFAVYSQEIVDSENLRTVRVAQGSADLDSPHISSTGGVVDMYMIDPQMKAGGRLGVSYGSYDYTRGFLRLDTGKIGNTNLRAYFSGSYATEGVNNSDATNRKLHAETKIVNDWGDGNRVSLAIVGNRLYNYLTPSVSKASWDAYGRGVKDRYVAPGKNAAGQSISNTVWNSTYNPNASDSGTSYYKLHQNPFTNIYASAPSTFKLADNLVLTETPYFWYGDGSGGSAYLTDMNKLSYGSQATTGSLNGVTSKRVLYNPSITKTYRPGAVTKLTLTTGQNRLMVGYWFEYAKQAQQGPYTGVGADGNPWDIWGSSANVVLGNGQTYMYRNTLTQTRVHTMFIGDTLSLLNNKLTIDAGFKYAIVLRSGTNMLPDTSTGRNTSKTYAEPLPTVAIRYQINPENQIFVSGATNFRMPTNYSLYDAGAYYTGSGYATHANTNQNPEISISEEVGYRYTGKTIMGSITYFHYDFTNRLMSTSQCMDAACNNYYTTNINAGGQTTNGVDAEIGTRPVFRYFRPYVSFEYVDARLGSNLQAGSGTGIDYLHTKGKFAPETPKFQVGFNLDYDDGHLFGGYNLKYVSRQYSTFMNDQSIPGYVLMNANIGYRFQNLGFLQAPNVRINFSNLSDHAYLGFVKGIQTNATQQTGIFGKKISGSTPTYAIAAPFSAIASVSAGF</sequence>
<comment type="subcellular location">
    <subcellularLocation>
        <location evidence="1 12">Cell outer membrane</location>
        <topology evidence="1 12">Multi-pass membrane protein</topology>
    </subcellularLocation>
</comment>
<proteinExistence type="inferred from homology"/>
<keyword evidence="7" id="KW-0408">Iron</keyword>
<gene>
    <name evidence="17" type="ORF">A0123_02695</name>
</gene>
<dbReference type="InterPro" id="IPR039426">
    <property type="entry name" value="TonB-dep_rcpt-like"/>
</dbReference>
<feature type="domain" description="TonB-dependent receptor-like beta-barrel" evidence="15">
    <location>
        <begin position="318"/>
        <end position="796"/>
    </location>
</feature>
<evidence type="ECO:0000256" key="14">
    <source>
        <dbReference type="SAM" id="SignalP"/>
    </source>
</evidence>
<feature type="chain" id="PRO_5008590000" evidence="14">
    <location>
        <begin position="41"/>
        <end position="846"/>
    </location>
</feature>
<evidence type="ECO:0000256" key="2">
    <source>
        <dbReference type="ARBA" id="ARBA00022448"/>
    </source>
</evidence>
<keyword evidence="4" id="KW-0410">Iron transport</keyword>
<evidence type="ECO:0000256" key="5">
    <source>
        <dbReference type="ARBA" id="ARBA00022692"/>
    </source>
</evidence>
<evidence type="ECO:0000259" key="15">
    <source>
        <dbReference type="Pfam" id="PF00593"/>
    </source>
</evidence>
<evidence type="ECO:0000256" key="8">
    <source>
        <dbReference type="ARBA" id="ARBA00023065"/>
    </source>
</evidence>